<dbReference type="OrthoDB" id="130870at2157"/>
<reference evidence="3 4" key="1">
    <citation type="submission" date="2018-10" db="EMBL/GenBank/DDBJ databases">
        <title>Natrarchaeobius chitinivorans gen. nov., sp. nov., and Natrarchaeobius haloalkaliphilus sp. nov., alkaliphilic, chitin-utilizing haloarchaea from hypersaline alkaline lakes.</title>
        <authorList>
            <person name="Sorokin D.Y."/>
            <person name="Elcheninov A.G."/>
            <person name="Kostrikina N.A."/>
            <person name="Bale N.J."/>
            <person name="Sinninghe Damste J.S."/>
            <person name="Khijniak T.V."/>
            <person name="Kublanov I.V."/>
            <person name="Toshchakov S.V."/>
        </authorList>
    </citation>
    <scope>NUCLEOTIDE SEQUENCE [LARGE SCALE GENOMIC DNA]</scope>
    <source>
        <strain evidence="3 4">AArcht7</strain>
    </source>
</reference>
<proteinExistence type="predicted"/>
<organism evidence="3 4">
    <name type="scientific">Natrarchaeobius chitinivorans</name>
    <dbReference type="NCBI Taxonomy" id="1679083"/>
    <lineage>
        <taxon>Archaea</taxon>
        <taxon>Methanobacteriati</taxon>
        <taxon>Methanobacteriota</taxon>
        <taxon>Stenosarchaea group</taxon>
        <taxon>Halobacteria</taxon>
        <taxon>Halobacteriales</taxon>
        <taxon>Natrialbaceae</taxon>
        <taxon>Natrarchaeobius</taxon>
    </lineage>
</organism>
<sequence>MRRRAFVRGAGGATLASLAGAGCLERENDDDPPEEDLDEEDDGTLRVATYSSMVRGEESAGRWIAEAFQTEFPDAEIVWTVPDAGIDHFVQRARLDADLGADVYLGLTAAQLVRVDEALEGRLFESLERDRLERDGRIRDDLEFDDPFERVVPFDTGYVSVVYDETELDGPESFDDLLDPAFEDGLLVQDPRRSDPGRAFLLWTVAEYGDGFVDYWRALRDNGAAVSDRWTESYVDGYLEGERPMVVSYSTDRVGAVAADRSLERHQVAMLDGRGYESREGVAVFEGTERPGLAYQFVDFLLSSDVQVEIAVRNAQFPAVERDYLELGAEFTTYAREPEETVRFTYDELRGNLDDVMAAWVDVWEEELEDDDVELDDVVTDEGDDPGANGSDDTETNESADPDATDAGDDSGTGGATATDDADDEP</sequence>
<keyword evidence="1" id="KW-0732">Signal</keyword>
<feature type="region of interest" description="Disordered" evidence="2">
    <location>
        <begin position="369"/>
        <end position="426"/>
    </location>
</feature>
<dbReference type="SUPFAM" id="SSF53850">
    <property type="entry name" value="Periplasmic binding protein-like II"/>
    <property type="match status" value="1"/>
</dbReference>
<dbReference type="PANTHER" id="PTHR30006">
    <property type="entry name" value="THIAMINE-BINDING PERIPLASMIC PROTEIN-RELATED"/>
    <property type="match status" value="1"/>
</dbReference>
<accession>A0A3N6PP54</accession>
<dbReference type="Pfam" id="PF13343">
    <property type="entry name" value="SBP_bac_6"/>
    <property type="match status" value="1"/>
</dbReference>
<dbReference type="PANTHER" id="PTHR30006:SF2">
    <property type="entry name" value="ABC TRANSPORTER SUBSTRATE-BINDING PROTEIN"/>
    <property type="match status" value="1"/>
</dbReference>
<evidence type="ECO:0000256" key="1">
    <source>
        <dbReference type="ARBA" id="ARBA00022729"/>
    </source>
</evidence>
<dbReference type="EMBL" id="REFZ01000005">
    <property type="protein sequence ID" value="RQH00926.1"/>
    <property type="molecule type" value="Genomic_DNA"/>
</dbReference>
<dbReference type="InterPro" id="IPR005948">
    <property type="entry name" value="ThiB-like"/>
</dbReference>
<dbReference type="PROSITE" id="PS51257">
    <property type="entry name" value="PROKAR_LIPOPROTEIN"/>
    <property type="match status" value="1"/>
</dbReference>
<dbReference type="AlphaFoldDB" id="A0A3N6PP54"/>
<dbReference type="NCBIfam" id="TIGR01254">
    <property type="entry name" value="sfuA"/>
    <property type="match status" value="1"/>
</dbReference>
<dbReference type="Proteomes" id="UP000281431">
    <property type="component" value="Unassembled WGS sequence"/>
</dbReference>
<evidence type="ECO:0000313" key="3">
    <source>
        <dbReference type="EMBL" id="RQH00926.1"/>
    </source>
</evidence>
<gene>
    <name evidence="3" type="ORF">EA472_09910</name>
</gene>
<feature type="compositionally biased region" description="Acidic residues" evidence="2">
    <location>
        <begin position="369"/>
        <end position="385"/>
    </location>
</feature>
<protein>
    <submittedName>
        <fullName evidence="3">Thiamine ABC transporter substrate-binding protein</fullName>
    </submittedName>
</protein>
<keyword evidence="4" id="KW-1185">Reference proteome</keyword>
<evidence type="ECO:0000256" key="2">
    <source>
        <dbReference type="SAM" id="MobiDB-lite"/>
    </source>
</evidence>
<dbReference type="Gene3D" id="3.40.190.10">
    <property type="entry name" value="Periplasmic binding protein-like II"/>
    <property type="match status" value="2"/>
</dbReference>
<dbReference type="GO" id="GO:0030975">
    <property type="term" value="F:thiamine binding"/>
    <property type="evidence" value="ECO:0007669"/>
    <property type="project" value="InterPro"/>
</dbReference>
<feature type="compositionally biased region" description="Acidic residues" evidence="2">
    <location>
        <begin position="392"/>
        <end position="409"/>
    </location>
</feature>
<dbReference type="GO" id="GO:0015888">
    <property type="term" value="P:thiamine transport"/>
    <property type="evidence" value="ECO:0007669"/>
    <property type="project" value="InterPro"/>
</dbReference>
<evidence type="ECO:0000313" key="4">
    <source>
        <dbReference type="Proteomes" id="UP000281431"/>
    </source>
</evidence>
<name>A0A3N6PP54_NATCH</name>
<comment type="caution">
    <text evidence="3">The sequence shown here is derived from an EMBL/GenBank/DDBJ whole genome shotgun (WGS) entry which is preliminary data.</text>
</comment>